<dbReference type="GO" id="GO:0043022">
    <property type="term" value="F:ribosome binding"/>
    <property type="evidence" value="ECO:0007669"/>
    <property type="project" value="InterPro"/>
</dbReference>
<evidence type="ECO:0000313" key="1">
    <source>
        <dbReference type="EMBL" id="PWW78117.1"/>
    </source>
</evidence>
<dbReference type="Pfam" id="PF20180">
    <property type="entry name" value="UQCC2_CBP6"/>
    <property type="match status" value="1"/>
</dbReference>
<proteinExistence type="predicted"/>
<dbReference type="PANTHER" id="PTHR28250">
    <property type="entry name" value="CYTOCHROME B PRE-MRNA-PROCESSING PROTEIN 6"/>
    <property type="match status" value="1"/>
</dbReference>
<dbReference type="GO" id="GO:0034551">
    <property type="term" value="P:mitochondrial respiratory chain complex III assembly"/>
    <property type="evidence" value="ECO:0007669"/>
    <property type="project" value="TreeGrafter"/>
</dbReference>
<comment type="caution">
    <text evidence="1">The sequence shown here is derived from an EMBL/GenBank/DDBJ whole genome shotgun (WGS) entry which is preliminary data.</text>
</comment>
<evidence type="ECO:0000313" key="2">
    <source>
        <dbReference type="Proteomes" id="UP000246991"/>
    </source>
</evidence>
<dbReference type="PANTHER" id="PTHR28250:SF1">
    <property type="entry name" value="CYTOCHROME B PRE-MRNA-PROCESSING PROTEIN 6"/>
    <property type="match status" value="1"/>
</dbReference>
<dbReference type="Proteomes" id="UP000246991">
    <property type="component" value="Unassembled WGS sequence"/>
</dbReference>
<dbReference type="OrthoDB" id="2107880at2759"/>
<organism evidence="1 2">
    <name type="scientific">Tuber magnatum</name>
    <name type="common">white Piedmont truffle</name>
    <dbReference type="NCBI Taxonomy" id="42249"/>
    <lineage>
        <taxon>Eukaryota</taxon>
        <taxon>Fungi</taxon>
        <taxon>Dikarya</taxon>
        <taxon>Ascomycota</taxon>
        <taxon>Pezizomycotina</taxon>
        <taxon>Pezizomycetes</taxon>
        <taxon>Pezizales</taxon>
        <taxon>Tuberaceae</taxon>
        <taxon>Tuber</taxon>
    </lineage>
</organism>
<dbReference type="AlphaFoldDB" id="A0A317SXB7"/>
<accession>A0A317SXB7</accession>
<reference evidence="1 2" key="1">
    <citation type="submission" date="2018-03" db="EMBL/GenBank/DDBJ databases">
        <title>Genomes of Pezizomycetes fungi and the evolution of truffles.</title>
        <authorList>
            <person name="Murat C."/>
            <person name="Payen T."/>
            <person name="Noel B."/>
            <person name="Kuo A."/>
            <person name="Martin F.M."/>
        </authorList>
    </citation>
    <scope>NUCLEOTIDE SEQUENCE [LARGE SCALE GENOMIC DNA]</scope>
    <source>
        <strain evidence="1">091103-1</strain>
    </source>
</reference>
<dbReference type="STRING" id="42249.A0A317SXB7"/>
<keyword evidence="2" id="KW-1185">Reference proteome</keyword>
<dbReference type="InterPro" id="IPR037653">
    <property type="entry name" value="Cbp6"/>
</dbReference>
<dbReference type="GO" id="GO:0061671">
    <property type="term" value="C:Cbp3p-Cbp6 complex"/>
    <property type="evidence" value="ECO:0007669"/>
    <property type="project" value="InterPro"/>
</dbReference>
<sequence>MALRSALQKQYMTLLSHWPVDPLRPNLSFPDSLRRRVEQELGATYPPGSGSPPPVNAGTKVEAGSKFNEEYEKRQLNALSSLLEDRYKKMYPITDHILMPKSQPDYYNKLLEELDVAPKRSWFGRQLNSWKGWIRLK</sequence>
<protein>
    <submittedName>
        <fullName evidence="1">Uncharacterized protein</fullName>
    </submittedName>
</protein>
<dbReference type="EMBL" id="PYWC01000017">
    <property type="protein sequence ID" value="PWW78117.1"/>
    <property type="molecule type" value="Genomic_DNA"/>
</dbReference>
<gene>
    <name evidence="1" type="ORF">C7212DRAFT_363058</name>
</gene>
<name>A0A317SXB7_9PEZI</name>